<dbReference type="PANTHER" id="PTHR13500:SF0">
    <property type="entry name" value="NUCLEOLAR PRE-RIBOSOMAL-ASSOCIATED PROTEIN 1"/>
    <property type="match status" value="1"/>
</dbReference>
<evidence type="ECO:0000259" key="1">
    <source>
        <dbReference type="PROSITE" id="PS50168"/>
    </source>
</evidence>
<feature type="domain" description="DED" evidence="1">
    <location>
        <begin position="454"/>
        <end position="526"/>
    </location>
</feature>
<evidence type="ECO:0000313" key="2">
    <source>
        <dbReference type="EMBL" id="CAG9865333.1"/>
    </source>
</evidence>
<dbReference type="Pfam" id="PF16201">
    <property type="entry name" value="NopRA1"/>
    <property type="match status" value="1"/>
</dbReference>
<dbReference type="Proteomes" id="UP001153712">
    <property type="component" value="Chromosome 9"/>
</dbReference>
<dbReference type="InterPro" id="IPR032436">
    <property type="entry name" value="URB1_C"/>
</dbReference>
<dbReference type="InterPro" id="IPR001875">
    <property type="entry name" value="DED_dom"/>
</dbReference>
<dbReference type="Pfam" id="PF11707">
    <property type="entry name" value="Npa1"/>
    <property type="match status" value="1"/>
</dbReference>
<protein>
    <recommendedName>
        <fullName evidence="1">DED domain-containing protein</fullName>
    </recommendedName>
</protein>
<dbReference type="InterPro" id="IPR021714">
    <property type="entry name" value="URB1_N"/>
</dbReference>
<evidence type="ECO:0000313" key="3">
    <source>
        <dbReference type="Proteomes" id="UP001153712"/>
    </source>
</evidence>
<keyword evidence="3" id="KW-1185">Reference proteome</keyword>
<reference evidence="2" key="1">
    <citation type="submission" date="2022-01" db="EMBL/GenBank/DDBJ databases">
        <authorList>
            <person name="King R."/>
        </authorList>
    </citation>
    <scope>NUCLEOTIDE SEQUENCE</scope>
</reference>
<dbReference type="PANTHER" id="PTHR13500">
    <property type="entry name" value="NUCLEOLAR PRERIBOSOMAL-ASSOCIATED PROTEIN 1"/>
    <property type="match status" value="1"/>
</dbReference>
<dbReference type="PROSITE" id="PS50168">
    <property type="entry name" value="DED"/>
    <property type="match status" value="1"/>
</dbReference>
<dbReference type="GO" id="GO:0000463">
    <property type="term" value="P:maturation of LSU-rRNA from tricistronic rRNA transcript (SSU-rRNA, 5.8S rRNA, LSU-rRNA)"/>
    <property type="evidence" value="ECO:0007669"/>
    <property type="project" value="TreeGrafter"/>
</dbReference>
<organism evidence="2 3">
    <name type="scientific">Phyllotreta striolata</name>
    <name type="common">Striped flea beetle</name>
    <name type="synonym">Crioceris striolata</name>
    <dbReference type="NCBI Taxonomy" id="444603"/>
    <lineage>
        <taxon>Eukaryota</taxon>
        <taxon>Metazoa</taxon>
        <taxon>Ecdysozoa</taxon>
        <taxon>Arthropoda</taxon>
        <taxon>Hexapoda</taxon>
        <taxon>Insecta</taxon>
        <taxon>Pterygota</taxon>
        <taxon>Neoptera</taxon>
        <taxon>Endopterygota</taxon>
        <taxon>Coleoptera</taxon>
        <taxon>Polyphaga</taxon>
        <taxon>Cucujiformia</taxon>
        <taxon>Chrysomeloidea</taxon>
        <taxon>Chrysomelidae</taxon>
        <taxon>Galerucinae</taxon>
        <taxon>Alticini</taxon>
        <taxon>Phyllotreta</taxon>
    </lineage>
</organism>
<sequence length="1686" mass="192146">MNNNSADSNEIENIKPTKKARKFSAKEFRKQLATSNVSNALQQFSEAINNDNKHDYVLDYLEAGGNCLELLQILEQNSTISPVAIFDVISLILLKISSSYPQYRSSAYESCRYLLNNYITVINKMLNMSSTTPERKSCLKLLTSMVAFSPVLAKDILINVSFHTANIELLTKHTGEKNSVRDNFIKFLTAYLVDGHYPALSTLLEKKGFITSIIQGLKYDSVDTLCLVVSAMKTFILENPYVSKTAKMKTFNTVVIKDVVNLYNWTGPAGFKATKKNNRATLVKPDNVEKAKVNEALHDFLLKLCTSHKHGIIFRDHSVGLGKKNQNALMYTVLEGLERPWEHSYASELVTKICGACPDLAKNVWGNLKSSLEPRMSPKWIAAVKFSVNLLNELHPNCIEFCIKELNEIQLFQIVQCLVLPLPILKTIIPEKLVYDCSSIKQYVNWLLLEMLKSVRNYLVASREFLSEEKQAKFEFLINKHVSKNFPDALTFLNNWDQLDENSPFTDLRNLEIIIDTFNLYKTISPELLNDLSNNDSELCNLLEYNKTEGFDESLSNLQVKIIDLFVDLDPSKFLVKSNMFSSVVPLLLKIYYHNPKGDSNTLRVLNKLLKNTGLFDGCPHEINVWINGVLDAKNWDQELARAIVETFQLTDNDVLGLLEKLSAIQTETNREKHYSETIRNLMNQTGVTAKEIQKYPVGHKYLSPVVLGYVEYLKRANPTKSLKAYSSFIFANLLHSQTNFEPIAALINEADVPEALKEYCNCWLSGEKTPSLPKSKGRIAVLRECSEEFLSGDVEKYAKTADIDFYSDLKLNLLDMVLFYVVNLINNDCLSSDVADKCENFIKLLPNNDKDVVERILCHPVLARNTKFLHLNQSNCTKLMVNVTKDLAASNRDLDLYLNVYREKLLHSILKILKKPQKFEENPPDIKTLMHIYSLGYEECSIILETIGRYFDKYSNHEVIVEILSYSLQQFTQKCLSNANLEPINEETATKLTDYFAILAKHQPQLTSALSSTFLEYLEVFPHTLNFINSDLFETLLQIEDSPKDNIKLITYILKTNCSAHMESVRRNLEKISEKKALLLPILSVLSKEQIEEDFYKRTYNLVETSLKKTLQKPQKAGQHFHQHYDGLVELIRVAAPVEACKSFWEKVQKFDASEIYHVHLLKALCSKSLSESTTDKEINSILLTFVHLQLHLFKKTDADLAKAEEIASQITQVFDALKPIAIGRDLKAVAKNESVKLYVKFCLKYGVSSRPAFLKSLKTVLEILRESLDNEEARLILDMLTSHSEFLDVMLGEHGDTKAELLELYLIICKNWPEFMERNFVPLLLASYTARVNKCDRIILLLLKMFESAPDRTHFYDFKPFLWGKSAATQYSVKNRIENALLRQPKTGDVLDILQEDLVCSTITRYPFSDRLRPDERDLLDVPEAKSYDLLFLLPLFSQLLAPEQQVLTYKFTRSGALSLTVIGLSSADEEVRRAACHVLARFHYHVEARQTGKDNLLWIRYVEAVCKGTAALPDFKLNNFAAIYLARMALILTQPNHVMYLPLSQHLAAKASLDFSTVPELYTFLHSSEVNYKEHRTFTLELLRDGLRTEKDFSDFMRSMAFKLFSELYCSEVCDADGNIVAVGPYKSFFGNWLCCSSSCASDLGPCPLNNDCCGRCARLLSNGLLFLNWPGKFGVQLLLNNE</sequence>
<dbReference type="InterPro" id="IPR039844">
    <property type="entry name" value="URB1"/>
</dbReference>
<dbReference type="InterPro" id="IPR016024">
    <property type="entry name" value="ARM-type_fold"/>
</dbReference>
<dbReference type="GO" id="GO:0042981">
    <property type="term" value="P:regulation of apoptotic process"/>
    <property type="evidence" value="ECO:0007669"/>
    <property type="project" value="InterPro"/>
</dbReference>
<accession>A0A9N9U2D9</accession>
<dbReference type="EMBL" id="OU900102">
    <property type="protein sequence ID" value="CAG9865333.1"/>
    <property type="molecule type" value="Genomic_DNA"/>
</dbReference>
<name>A0A9N9U2D9_PHYSR</name>
<dbReference type="GO" id="GO:0005730">
    <property type="term" value="C:nucleolus"/>
    <property type="evidence" value="ECO:0007669"/>
    <property type="project" value="TreeGrafter"/>
</dbReference>
<dbReference type="OrthoDB" id="72892at2759"/>
<dbReference type="GO" id="GO:0000466">
    <property type="term" value="P:maturation of 5.8S rRNA from tricistronic rRNA transcript (SSU-rRNA, 5.8S rRNA, LSU-rRNA)"/>
    <property type="evidence" value="ECO:0007669"/>
    <property type="project" value="TreeGrafter"/>
</dbReference>
<dbReference type="SUPFAM" id="SSF48371">
    <property type="entry name" value="ARM repeat"/>
    <property type="match status" value="1"/>
</dbReference>
<proteinExistence type="predicted"/>
<gene>
    <name evidence="2" type="ORF">PHYEVI_LOCUS11569</name>
</gene>